<feature type="compositionally biased region" description="Polar residues" evidence="2">
    <location>
        <begin position="467"/>
        <end position="482"/>
    </location>
</feature>
<comment type="caution">
    <text evidence="3">The sequence shown here is derived from an EMBL/GenBank/DDBJ whole genome shotgun (WGS) entry which is preliminary data.</text>
</comment>
<feature type="compositionally biased region" description="Low complexity" evidence="2">
    <location>
        <begin position="252"/>
        <end position="263"/>
    </location>
</feature>
<protein>
    <recommendedName>
        <fullName evidence="5">CCHC-type domain-containing protein</fullName>
    </recommendedName>
</protein>
<dbReference type="Proteomes" id="UP000657918">
    <property type="component" value="Unassembled WGS sequence"/>
</dbReference>
<keyword evidence="4" id="KW-1185">Reference proteome</keyword>
<proteinExistence type="predicted"/>
<feature type="region of interest" description="Disordered" evidence="2">
    <location>
        <begin position="467"/>
        <end position="488"/>
    </location>
</feature>
<evidence type="ECO:0000313" key="3">
    <source>
        <dbReference type="EMBL" id="KAF9684932.1"/>
    </source>
</evidence>
<evidence type="ECO:0000256" key="2">
    <source>
        <dbReference type="SAM" id="MobiDB-lite"/>
    </source>
</evidence>
<dbReference type="OrthoDB" id="1934635at2759"/>
<evidence type="ECO:0008006" key="5">
    <source>
        <dbReference type="Google" id="ProtNLM"/>
    </source>
</evidence>
<dbReference type="EMBL" id="JADGMS010000003">
    <property type="protein sequence ID" value="KAF9684932.1"/>
    <property type="molecule type" value="Genomic_DNA"/>
</dbReference>
<sequence>MGDGHSLLSLVTSLPELEIEVKEEQEVHMVVVRALEDGIKARSVIIIMAPKRRVNLPNLREQPLNEVHERDEIARLQQQVETLTQQLAASMAQHHNPNPQDETGLKVDIPEFHGGLQADEYLDWINTVDEVLDFKQVPEDRRVALVATWLRGRAGAWWQQGNYSIDDYTMEFYQLVSRDAIAEDEESWVAWYIGGLRTQFQDVLNMFDVLSVSDAHQRTVAGTNTSNGSGRTGSISFGGVGTSGASSNSARTTIPPSTIIKPTVPTHTTPNTGFCCFNCGEPGHRFAEFKVVLLPKKAITGSMLTGERNNLLTMAKFEAEIRELGVVYVLIGKVKIENGTVPTNDVWDYFKKDYTRDERICGMQSLNLIREFELQRMKDFESIKKIVEKILVTVPEKYEASITTLKNTKDLCKITLAELLNALQAQEQRRLMRQDHIAEGALPTKHQNHYKDKRKFIKKFQASINEATSSTRNQGKGRNSNKGYPPCKHCGRTGHPTFKCWKRPDAIYNKCN</sequence>
<gene>
    <name evidence="3" type="ORF">SADUNF_Sadunf03G0001800</name>
</gene>
<keyword evidence="1" id="KW-0175">Coiled coil</keyword>
<accession>A0A835K671</accession>
<reference evidence="3 4" key="1">
    <citation type="submission" date="2020-10" db="EMBL/GenBank/DDBJ databases">
        <title>Plant Genome Project.</title>
        <authorList>
            <person name="Zhang R.-G."/>
        </authorList>
    </citation>
    <scope>NUCLEOTIDE SEQUENCE [LARGE SCALE GENOMIC DNA]</scope>
    <source>
        <strain evidence="3">FAFU-HL-1</strain>
        <tissue evidence="3">Leaf</tissue>
    </source>
</reference>
<dbReference type="AlphaFoldDB" id="A0A835K671"/>
<feature type="region of interest" description="Disordered" evidence="2">
    <location>
        <begin position="240"/>
        <end position="263"/>
    </location>
</feature>
<evidence type="ECO:0000313" key="4">
    <source>
        <dbReference type="Proteomes" id="UP000657918"/>
    </source>
</evidence>
<evidence type="ECO:0000256" key="1">
    <source>
        <dbReference type="SAM" id="Coils"/>
    </source>
</evidence>
<feature type="coiled-coil region" evidence="1">
    <location>
        <begin position="66"/>
        <end position="93"/>
    </location>
</feature>
<dbReference type="PANTHER" id="PTHR35317">
    <property type="entry name" value="OS04G0629600 PROTEIN"/>
    <property type="match status" value="1"/>
</dbReference>
<name>A0A835K671_9ROSI</name>
<organism evidence="3 4">
    <name type="scientific">Salix dunnii</name>
    <dbReference type="NCBI Taxonomy" id="1413687"/>
    <lineage>
        <taxon>Eukaryota</taxon>
        <taxon>Viridiplantae</taxon>
        <taxon>Streptophyta</taxon>
        <taxon>Embryophyta</taxon>
        <taxon>Tracheophyta</taxon>
        <taxon>Spermatophyta</taxon>
        <taxon>Magnoliopsida</taxon>
        <taxon>eudicotyledons</taxon>
        <taxon>Gunneridae</taxon>
        <taxon>Pentapetalae</taxon>
        <taxon>rosids</taxon>
        <taxon>fabids</taxon>
        <taxon>Malpighiales</taxon>
        <taxon>Salicaceae</taxon>
        <taxon>Saliceae</taxon>
        <taxon>Salix</taxon>
    </lineage>
</organism>
<dbReference type="PANTHER" id="PTHR35317:SF11">
    <property type="entry name" value="CCHC-TYPE DOMAIN-CONTAINING PROTEIN"/>
    <property type="match status" value="1"/>
</dbReference>